<dbReference type="Proteomes" id="UP001162162">
    <property type="component" value="Unassembled WGS sequence"/>
</dbReference>
<name>A0AAV8ZF95_9CUCU</name>
<sequence length="65" mass="7654">MQIYLATSGLCLILRTKAISIRRIHQTIVKQILSWHKIQLLGMQISIRQQHNFAFTYRVFLNEVA</sequence>
<organism evidence="1 2">
    <name type="scientific">Aromia moschata</name>
    <dbReference type="NCBI Taxonomy" id="1265417"/>
    <lineage>
        <taxon>Eukaryota</taxon>
        <taxon>Metazoa</taxon>
        <taxon>Ecdysozoa</taxon>
        <taxon>Arthropoda</taxon>
        <taxon>Hexapoda</taxon>
        <taxon>Insecta</taxon>
        <taxon>Pterygota</taxon>
        <taxon>Neoptera</taxon>
        <taxon>Endopterygota</taxon>
        <taxon>Coleoptera</taxon>
        <taxon>Polyphaga</taxon>
        <taxon>Cucujiformia</taxon>
        <taxon>Chrysomeloidea</taxon>
        <taxon>Cerambycidae</taxon>
        <taxon>Cerambycinae</taxon>
        <taxon>Callichromatini</taxon>
        <taxon>Aromia</taxon>
    </lineage>
</organism>
<dbReference type="EMBL" id="JAPWTK010000002">
    <property type="protein sequence ID" value="KAJ8962590.1"/>
    <property type="molecule type" value="Genomic_DNA"/>
</dbReference>
<gene>
    <name evidence="1" type="ORF">NQ318_000983</name>
</gene>
<keyword evidence="2" id="KW-1185">Reference proteome</keyword>
<evidence type="ECO:0000313" key="2">
    <source>
        <dbReference type="Proteomes" id="UP001162162"/>
    </source>
</evidence>
<dbReference type="AlphaFoldDB" id="A0AAV8ZF95"/>
<comment type="caution">
    <text evidence="1">The sequence shown here is derived from an EMBL/GenBank/DDBJ whole genome shotgun (WGS) entry which is preliminary data.</text>
</comment>
<accession>A0AAV8ZF95</accession>
<evidence type="ECO:0000313" key="1">
    <source>
        <dbReference type="EMBL" id="KAJ8962590.1"/>
    </source>
</evidence>
<reference evidence="1" key="1">
    <citation type="journal article" date="2023" name="Insect Mol. Biol.">
        <title>Genome sequencing provides insights into the evolution of gene families encoding plant cell wall-degrading enzymes in longhorned beetles.</title>
        <authorList>
            <person name="Shin N.R."/>
            <person name="Okamura Y."/>
            <person name="Kirsch R."/>
            <person name="Pauchet Y."/>
        </authorList>
    </citation>
    <scope>NUCLEOTIDE SEQUENCE</scope>
    <source>
        <strain evidence="1">AMC_N1</strain>
    </source>
</reference>
<protein>
    <submittedName>
        <fullName evidence="1">Uncharacterized protein</fullName>
    </submittedName>
</protein>
<proteinExistence type="predicted"/>